<protein>
    <submittedName>
        <fullName evidence="2">Uncharacterized protein</fullName>
    </submittedName>
</protein>
<reference evidence="3" key="1">
    <citation type="journal article" date="2019" name="Int. J. Syst. Evol. Microbiol.">
        <title>The Global Catalogue of Microorganisms (GCM) 10K type strain sequencing project: providing services to taxonomists for standard genome sequencing and annotation.</title>
        <authorList>
            <consortium name="The Broad Institute Genomics Platform"/>
            <consortium name="The Broad Institute Genome Sequencing Center for Infectious Disease"/>
            <person name="Wu L."/>
            <person name="Ma J."/>
        </authorList>
    </citation>
    <scope>NUCLEOTIDE SEQUENCE [LARGE SCALE GENOMIC DNA]</scope>
    <source>
        <strain evidence="3">JCM 18720</strain>
    </source>
</reference>
<keyword evidence="3" id="KW-1185">Reference proteome</keyword>
<accession>A0ABP9S5A3</accession>
<evidence type="ECO:0000313" key="3">
    <source>
        <dbReference type="Proteomes" id="UP001501600"/>
    </source>
</evidence>
<organism evidence="2 3">
    <name type="scientific">Ferrimonas gelatinilytica</name>
    <dbReference type="NCBI Taxonomy" id="1255257"/>
    <lineage>
        <taxon>Bacteria</taxon>
        <taxon>Pseudomonadati</taxon>
        <taxon>Pseudomonadota</taxon>
        <taxon>Gammaproteobacteria</taxon>
        <taxon>Alteromonadales</taxon>
        <taxon>Ferrimonadaceae</taxon>
        <taxon>Ferrimonas</taxon>
    </lineage>
</organism>
<feature type="compositionally biased region" description="Basic and acidic residues" evidence="1">
    <location>
        <begin position="32"/>
        <end position="54"/>
    </location>
</feature>
<dbReference type="Proteomes" id="UP001501600">
    <property type="component" value="Unassembled WGS sequence"/>
</dbReference>
<gene>
    <name evidence="2" type="ORF">GCM10025772_15970</name>
</gene>
<feature type="region of interest" description="Disordered" evidence="1">
    <location>
        <begin position="32"/>
        <end position="68"/>
    </location>
</feature>
<proteinExistence type="predicted"/>
<evidence type="ECO:0000256" key="1">
    <source>
        <dbReference type="SAM" id="MobiDB-lite"/>
    </source>
</evidence>
<dbReference type="EMBL" id="BAABLF010000008">
    <property type="protein sequence ID" value="GAA5190699.1"/>
    <property type="molecule type" value="Genomic_DNA"/>
</dbReference>
<name>A0ABP9S5A3_9GAMM</name>
<sequence length="68" mass="7485">MSRQLFADLAAPVHPCTLGIYASCMAERPNEVAKDQAEGQGENRRLERIGRTPKPDFSAKQGLRSDKA</sequence>
<comment type="caution">
    <text evidence="2">The sequence shown here is derived from an EMBL/GenBank/DDBJ whole genome shotgun (WGS) entry which is preliminary data.</text>
</comment>
<evidence type="ECO:0000313" key="2">
    <source>
        <dbReference type="EMBL" id="GAA5190699.1"/>
    </source>
</evidence>